<feature type="region of interest" description="Disordered" evidence="1">
    <location>
        <begin position="194"/>
        <end position="219"/>
    </location>
</feature>
<dbReference type="AlphaFoldDB" id="A0A428WB60"/>
<comment type="caution">
    <text evidence="3">The sequence shown here is derived from an EMBL/GenBank/DDBJ whole genome shotgun (WGS) entry which is preliminary data.</text>
</comment>
<evidence type="ECO:0000256" key="2">
    <source>
        <dbReference type="SAM" id="Phobius"/>
    </source>
</evidence>
<proteinExistence type="predicted"/>
<dbReference type="OrthoDB" id="3667978at2"/>
<evidence type="ECO:0000256" key="1">
    <source>
        <dbReference type="SAM" id="MobiDB-lite"/>
    </source>
</evidence>
<dbReference type="RefSeq" id="WP_026468117.1">
    <property type="nucleotide sequence ID" value="NZ_QHHU01000040.1"/>
</dbReference>
<name>A0A428WB60_AMYBA</name>
<keyword evidence="2" id="KW-1133">Transmembrane helix</keyword>
<keyword evidence="4" id="KW-1185">Reference proteome</keyword>
<dbReference type="Proteomes" id="UP000286716">
    <property type="component" value="Unassembled WGS sequence"/>
</dbReference>
<accession>A0A428WB60</accession>
<dbReference type="EMBL" id="QHHU01000040">
    <property type="protein sequence ID" value="RSM40355.1"/>
    <property type="molecule type" value="Genomic_DNA"/>
</dbReference>
<keyword evidence="2" id="KW-0472">Membrane</keyword>
<sequence length="343" mass="36452">MSARRVPGVRAPWIAGLVLFLTLAAAAGIYMSRPRDSSPVPQSILDSRRESTVAAQQAIARSLNGGLSSLAEIATVVDESMSQRNRALLLPFKGRIWKSLYVVNRTSHVVVAQVGDPAQPAVLGDPLPSEAGSRLAQVGTDRQIVQYTPVGKAADAKYLLVGHLDPNRLGELLAVAGPEGAWLLDKSGSVIAGPRDRTPPQGVVDQDMEPGEGSSGSRVQHTAERYEVIAWASLGGKPPSSTLGWTVVSNQATVETVAPTDASRQRAITVAALLAVLTVIGFATLYFLVLRQIRLLWRVAESTGQIVPKAPKHGEAGRVAMAFTHARATPSGRNLTRGNDYTH</sequence>
<organism evidence="3 4">
    <name type="scientific">Amycolatopsis balhimycina DSM 5908</name>
    <dbReference type="NCBI Taxonomy" id="1081091"/>
    <lineage>
        <taxon>Bacteria</taxon>
        <taxon>Bacillati</taxon>
        <taxon>Actinomycetota</taxon>
        <taxon>Actinomycetes</taxon>
        <taxon>Pseudonocardiales</taxon>
        <taxon>Pseudonocardiaceae</taxon>
        <taxon>Amycolatopsis</taxon>
    </lineage>
</organism>
<reference evidence="3 4" key="1">
    <citation type="submission" date="2018-05" db="EMBL/GenBank/DDBJ databases">
        <title>Evolution of GPA BGCs.</title>
        <authorList>
            <person name="Waglechner N."/>
            <person name="Wright G.D."/>
        </authorList>
    </citation>
    <scope>NUCLEOTIDE SEQUENCE [LARGE SCALE GENOMIC DNA]</scope>
    <source>
        <strain evidence="3 4">DSM 5908</strain>
    </source>
</reference>
<gene>
    <name evidence="3" type="ORF">DMA12_27105</name>
</gene>
<evidence type="ECO:0000313" key="4">
    <source>
        <dbReference type="Proteomes" id="UP000286716"/>
    </source>
</evidence>
<evidence type="ECO:0008006" key="5">
    <source>
        <dbReference type="Google" id="ProtNLM"/>
    </source>
</evidence>
<evidence type="ECO:0000313" key="3">
    <source>
        <dbReference type="EMBL" id="RSM40355.1"/>
    </source>
</evidence>
<keyword evidence="2" id="KW-0812">Transmembrane</keyword>
<protein>
    <recommendedName>
        <fullName evidence="5">HAMP domain-containing protein</fullName>
    </recommendedName>
</protein>
<feature type="transmembrane region" description="Helical" evidence="2">
    <location>
        <begin position="267"/>
        <end position="289"/>
    </location>
</feature>